<dbReference type="RefSeq" id="XP_005710746.1">
    <property type="nucleotide sequence ID" value="XM_005710689.1"/>
</dbReference>
<dbReference type="OrthoDB" id="44284at2759"/>
<dbReference type="GeneID" id="17318481"/>
<dbReference type="Gramene" id="CDF40452">
    <property type="protein sequence ID" value="CDF40452"/>
    <property type="gene ID" value="CHC_T00007204001"/>
</dbReference>
<keyword evidence="2" id="KW-1185">Reference proteome</keyword>
<evidence type="ECO:0000313" key="1">
    <source>
        <dbReference type="EMBL" id="CDF40452.1"/>
    </source>
</evidence>
<protein>
    <submittedName>
        <fullName evidence="1">Uncharacterized protein</fullName>
    </submittedName>
</protein>
<accession>R7QPP4</accession>
<gene>
    <name evidence="1" type="ORF">CHC_T00007204001</name>
</gene>
<evidence type="ECO:0000313" key="2">
    <source>
        <dbReference type="Proteomes" id="UP000012073"/>
    </source>
</evidence>
<reference evidence="2" key="1">
    <citation type="journal article" date="2013" name="Proc. Natl. Acad. Sci. U.S.A.">
        <title>Genome structure and metabolic features in the red seaweed Chondrus crispus shed light on evolution of the Archaeplastida.</title>
        <authorList>
            <person name="Collen J."/>
            <person name="Porcel B."/>
            <person name="Carre W."/>
            <person name="Ball S.G."/>
            <person name="Chaparro C."/>
            <person name="Tonon T."/>
            <person name="Barbeyron T."/>
            <person name="Michel G."/>
            <person name="Noel B."/>
            <person name="Valentin K."/>
            <person name="Elias M."/>
            <person name="Artiguenave F."/>
            <person name="Arun A."/>
            <person name="Aury J.M."/>
            <person name="Barbosa-Neto J.F."/>
            <person name="Bothwell J.H."/>
            <person name="Bouget F.Y."/>
            <person name="Brillet L."/>
            <person name="Cabello-Hurtado F."/>
            <person name="Capella-Gutierrez S."/>
            <person name="Charrier B."/>
            <person name="Cladiere L."/>
            <person name="Cock J.M."/>
            <person name="Coelho S.M."/>
            <person name="Colleoni C."/>
            <person name="Czjzek M."/>
            <person name="Da Silva C."/>
            <person name="Delage L."/>
            <person name="Denoeud F."/>
            <person name="Deschamps P."/>
            <person name="Dittami S.M."/>
            <person name="Gabaldon T."/>
            <person name="Gachon C.M."/>
            <person name="Groisillier A."/>
            <person name="Herve C."/>
            <person name="Jabbari K."/>
            <person name="Katinka M."/>
            <person name="Kloareg B."/>
            <person name="Kowalczyk N."/>
            <person name="Labadie K."/>
            <person name="Leblanc C."/>
            <person name="Lopez P.J."/>
            <person name="McLachlan D.H."/>
            <person name="Meslet-Cladiere L."/>
            <person name="Moustafa A."/>
            <person name="Nehr Z."/>
            <person name="Nyvall Collen P."/>
            <person name="Panaud O."/>
            <person name="Partensky F."/>
            <person name="Poulain J."/>
            <person name="Rensing S.A."/>
            <person name="Rousvoal S."/>
            <person name="Samson G."/>
            <person name="Symeonidi A."/>
            <person name="Weissenbach J."/>
            <person name="Zambounis A."/>
            <person name="Wincker P."/>
            <person name="Boyen C."/>
        </authorList>
    </citation>
    <scope>NUCLEOTIDE SEQUENCE [LARGE SCALE GENOMIC DNA]</scope>
    <source>
        <strain evidence="2">cv. Stackhouse</strain>
    </source>
</reference>
<organism evidence="1 2">
    <name type="scientific">Chondrus crispus</name>
    <name type="common">Carrageen Irish moss</name>
    <name type="synonym">Polymorpha crispa</name>
    <dbReference type="NCBI Taxonomy" id="2769"/>
    <lineage>
        <taxon>Eukaryota</taxon>
        <taxon>Rhodophyta</taxon>
        <taxon>Florideophyceae</taxon>
        <taxon>Rhodymeniophycidae</taxon>
        <taxon>Gigartinales</taxon>
        <taxon>Gigartinaceae</taxon>
        <taxon>Chondrus</taxon>
    </lineage>
</organism>
<name>R7QPP4_CHOCR</name>
<dbReference type="AlphaFoldDB" id="R7QPP4"/>
<proteinExistence type="predicted"/>
<dbReference type="EMBL" id="HG002185">
    <property type="protein sequence ID" value="CDF40452.1"/>
    <property type="molecule type" value="Genomic_DNA"/>
</dbReference>
<sequence length="205" mass="21722">MTSAPAFTTSFLPSLPPTFRTGCTCASQMPLHMTQAAPFPPASKSPSSRSGPSYTRRAVVSLFGATFGLSAFAHIERAMAASDGLTLSRTSLQSIRARVDDIDPLIAAAKWDSVRTVLASRPVVGVKDVCNQLLNASSQDAGGAIVGLREDLQSAIRLLDTSVYANVFIGEDRQILGTKVDYDVPKIYLGDVKDALDSLIDIASS</sequence>
<dbReference type="Proteomes" id="UP000012073">
    <property type="component" value="Unassembled WGS sequence"/>
</dbReference>
<dbReference type="KEGG" id="ccp:CHC_T00007204001"/>